<dbReference type="InterPro" id="IPR036264">
    <property type="entry name" value="Bact_exopeptidase_dim_dom"/>
</dbReference>
<dbReference type="PANTHER" id="PTHR43808:SF8">
    <property type="entry name" value="PEPTIDASE M20 DIMERISATION DOMAIN-CONTAINING PROTEIN"/>
    <property type="match status" value="1"/>
</dbReference>
<evidence type="ECO:0000256" key="3">
    <source>
        <dbReference type="ARBA" id="ARBA00005130"/>
    </source>
</evidence>
<evidence type="ECO:0000256" key="6">
    <source>
        <dbReference type="ARBA" id="ARBA00016853"/>
    </source>
</evidence>
<evidence type="ECO:0000256" key="2">
    <source>
        <dbReference type="ARBA" id="ARBA00001947"/>
    </source>
</evidence>
<gene>
    <name evidence="16" type="ORF">LF543_01325</name>
</gene>
<comment type="cofactor">
    <cofactor evidence="2">
        <name>Zn(2+)</name>
        <dbReference type="ChEBI" id="CHEBI:29105"/>
    </cofactor>
</comment>
<evidence type="ECO:0000256" key="14">
    <source>
        <dbReference type="ARBA" id="ARBA00051301"/>
    </source>
</evidence>
<comment type="catalytic activity">
    <reaction evidence="14">
        <text>N-succinyl-(2S,6S)-2,6-diaminopimelate + H2O = (2S,6S)-2,6-diaminopimelate + succinate</text>
        <dbReference type="Rhea" id="RHEA:22608"/>
        <dbReference type="ChEBI" id="CHEBI:15377"/>
        <dbReference type="ChEBI" id="CHEBI:30031"/>
        <dbReference type="ChEBI" id="CHEBI:57609"/>
        <dbReference type="ChEBI" id="CHEBI:58087"/>
        <dbReference type="EC" id="3.5.1.18"/>
    </reaction>
</comment>
<comment type="cofactor">
    <cofactor evidence="1">
        <name>Co(2+)</name>
        <dbReference type="ChEBI" id="CHEBI:48828"/>
    </cofactor>
</comment>
<dbReference type="GO" id="GO:0019877">
    <property type="term" value="P:diaminopimelate biosynthetic process"/>
    <property type="evidence" value="ECO:0007669"/>
    <property type="project" value="UniProtKB-KW"/>
</dbReference>
<sequence>MQKADKLNILRDLVEINTVNGNEVKAAKYLQSLLKRYGIDSQLIDLGNHQANLVVEYGNGQKPVLAVSGHMDTVAVNEEMWSTNPFELVIKDDVMMGSGVTDMKGGLAAIVIALIEIKEADVKIDGTIRLLITAGEEVGMNGSYSLQSQGYMDDVDALLITEPTGYRIVRANKGEVDFLVTSTGKEAHSSRPNLGINAIQNLMDVLEEAKQVISTRAEQNASEVLGQTTYTVDVFNGGIQINAIPDSAKAAINTRIVPNYDNQQVIDDFNQIVDDFNQTHDGKINLKILMNIAPVVAKPDSKLIKKLLAIATPYMKKTRYSSDEVKMGQEMMVKQGFNPFATDQITVMSAAGGTDASELLSQKLNGANYAVFGPGNPMKMHQNNESASLQMWLDFIEIYKKLFSQYFVN</sequence>
<dbReference type="InterPro" id="IPR002933">
    <property type="entry name" value="Peptidase_M20"/>
</dbReference>
<evidence type="ECO:0000313" key="17">
    <source>
        <dbReference type="Proteomes" id="UP000327194"/>
    </source>
</evidence>
<dbReference type="AlphaFoldDB" id="A0AAE6P0V9"/>
<dbReference type="Gene3D" id="3.30.70.360">
    <property type="match status" value="1"/>
</dbReference>
<dbReference type="GO" id="GO:0046872">
    <property type="term" value="F:metal ion binding"/>
    <property type="evidence" value="ECO:0007669"/>
    <property type="project" value="UniProtKB-KW"/>
</dbReference>
<dbReference type="Proteomes" id="UP000327194">
    <property type="component" value="Chromosome"/>
</dbReference>
<dbReference type="Pfam" id="PF01546">
    <property type="entry name" value="Peptidase_M20"/>
    <property type="match status" value="1"/>
</dbReference>
<dbReference type="EC" id="3.5.1.18" evidence="5"/>
<evidence type="ECO:0000256" key="4">
    <source>
        <dbReference type="ARBA" id="ARBA00006247"/>
    </source>
</evidence>
<organism evidence="16 17">
    <name type="scientific">Fructilactobacillus fructivorans</name>
    <dbReference type="NCBI Taxonomy" id="1614"/>
    <lineage>
        <taxon>Bacteria</taxon>
        <taxon>Bacillati</taxon>
        <taxon>Bacillota</taxon>
        <taxon>Bacilli</taxon>
        <taxon>Lactobacillales</taxon>
        <taxon>Lactobacillaceae</taxon>
        <taxon>Fructilactobacillus</taxon>
    </lineage>
</organism>
<evidence type="ECO:0000256" key="12">
    <source>
        <dbReference type="ARBA" id="ARBA00023154"/>
    </source>
</evidence>
<dbReference type="RefSeq" id="WP_010022566.1">
    <property type="nucleotide sequence ID" value="NZ_CP045562.1"/>
</dbReference>
<evidence type="ECO:0000256" key="11">
    <source>
        <dbReference type="ARBA" id="ARBA00022915"/>
    </source>
</evidence>
<comment type="pathway">
    <text evidence="3">Amino-acid biosynthesis; L-lysine biosynthesis via DAP pathway; LL-2,6-diaminopimelate from (S)-tetrahydrodipicolinate (succinylase route): step 3/3.</text>
</comment>
<keyword evidence="13" id="KW-0170">Cobalt</keyword>
<dbReference type="Pfam" id="PF07687">
    <property type="entry name" value="M20_dimer"/>
    <property type="match status" value="1"/>
</dbReference>
<dbReference type="InterPro" id="IPR011650">
    <property type="entry name" value="Peptidase_M20_dimer"/>
</dbReference>
<dbReference type="EMBL" id="CP045562">
    <property type="protein sequence ID" value="QFX92297.1"/>
    <property type="molecule type" value="Genomic_DNA"/>
</dbReference>
<reference evidence="16 17" key="1">
    <citation type="submission" date="2019-10" db="EMBL/GenBank/DDBJ databases">
        <title>Genome sequencing of Lactobacillus fructivorans.</title>
        <authorList>
            <person name="Kim K."/>
        </authorList>
    </citation>
    <scope>NUCLEOTIDE SEQUENCE [LARGE SCALE GENOMIC DNA]</scope>
    <source>
        <strain evidence="16 17">LF543</strain>
    </source>
</reference>
<evidence type="ECO:0000256" key="5">
    <source>
        <dbReference type="ARBA" id="ARBA00011921"/>
    </source>
</evidence>
<protein>
    <recommendedName>
        <fullName evidence="6">Probable succinyl-diaminopimelate desuccinylase</fullName>
        <ecNumber evidence="5">3.5.1.18</ecNumber>
    </recommendedName>
</protein>
<name>A0AAE6P0V9_9LACO</name>
<dbReference type="GO" id="GO:0009085">
    <property type="term" value="P:lysine biosynthetic process"/>
    <property type="evidence" value="ECO:0007669"/>
    <property type="project" value="UniProtKB-KW"/>
</dbReference>
<dbReference type="SUPFAM" id="SSF53187">
    <property type="entry name" value="Zn-dependent exopeptidases"/>
    <property type="match status" value="1"/>
</dbReference>
<keyword evidence="8" id="KW-0479">Metal-binding</keyword>
<proteinExistence type="inferred from homology"/>
<evidence type="ECO:0000256" key="13">
    <source>
        <dbReference type="ARBA" id="ARBA00023285"/>
    </source>
</evidence>
<evidence type="ECO:0000256" key="10">
    <source>
        <dbReference type="ARBA" id="ARBA00022833"/>
    </source>
</evidence>
<dbReference type="Gene3D" id="3.40.630.10">
    <property type="entry name" value="Zn peptidases"/>
    <property type="match status" value="2"/>
</dbReference>
<comment type="similarity">
    <text evidence="4">Belongs to the peptidase M20A family.</text>
</comment>
<keyword evidence="11" id="KW-0220">Diaminopimelate biosynthesis</keyword>
<evidence type="ECO:0000259" key="15">
    <source>
        <dbReference type="Pfam" id="PF07687"/>
    </source>
</evidence>
<evidence type="ECO:0000256" key="1">
    <source>
        <dbReference type="ARBA" id="ARBA00001941"/>
    </source>
</evidence>
<dbReference type="InterPro" id="IPR010182">
    <property type="entry name" value="ArgE/DapE"/>
</dbReference>
<dbReference type="SUPFAM" id="SSF55031">
    <property type="entry name" value="Bacterial exopeptidase dimerisation domain"/>
    <property type="match status" value="1"/>
</dbReference>
<dbReference type="GO" id="GO:0009014">
    <property type="term" value="F:succinyl-diaminopimelate desuccinylase activity"/>
    <property type="evidence" value="ECO:0007669"/>
    <property type="project" value="UniProtKB-EC"/>
</dbReference>
<dbReference type="InterPro" id="IPR050072">
    <property type="entry name" value="Peptidase_M20A"/>
</dbReference>
<dbReference type="PANTHER" id="PTHR43808">
    <property type="entry name" value="ACETYLORNITHINE DEACETYLASE"/>
    <property type="match status" value="1"/>
</dbReference>
<keyword evidence="7" id="KW-0028">Amino-acid biosynthesis</keyword>
<dbReference type="InterPro" id="IPR001261">
    <property type="entry name" value="ArgE/DapE_CS"/>
</dbReference>
<keyword evidence="10" id="KW-0862">Zinc</keyword>
<dbReference type="NCBIfam" id="NF006365">
    <property type="entry name" value="PRK08588.1"/>
    <property type="match status" value="1"/>
</dbReference>
<evidence type="ECO:0000256" key="9">
    <source>
        <dbReference type="ARBA" id="ARBA00022801"/>
    </source>
</evidence>
<accession>A0AAE6P0V9</accession>
<evidence type="ECO:0000256" key="8">
    <source>
        <dbReference type="ARBA" id="ARBA00022723"/>
    </source>
</evidence>
<evidence type="ECO:0000313" key="16">
    <source>
        <dbReference type="EMBL" id="QFX92297.1"/>
    </source>
</evidence>
<dbReference type="PROSITE" id="PS00758">
    <property type="entry name" value="ARGE_DAPE_CPG2_1"/>
    <property type="match status" value="1"/>
</dbReference>
<evidence type="ECO:0000256" key="7">
    <source>
        <dbReference type="ARBA" id="ARBA00022605"/>
    </source>
</evidence>
<dbReference type="KEGG" id="lfv:LF543_01325"/>
<dbReference type="NCBIfam" id="TIGR01910">
    <property type="entry name" value="DapE-ArgE"/>
    <property type="match status" value="1"/>
</dbReference>
<keyword evidence="12" id="KW-0457">Lysine biosynthesis</keyword>
<feature type="domain" description="Peptidase M20 dimerisation" evidence="15">
    <location>
        <begin position="171"/>
        <end position="276"/>
    </location>
</feature>
<dbReference type="CDD" id="cd08659">
    <property type="entry name" value="M20_ArgE_DapE-like"/>
    <property type="match status" value="1"/>
</dbReference>
<keyword evidence="9" id="KW-0378">Hydrolase</keyword>